<evidence type="ECO:0000256" key="2">
    <source>
        <dbReference type="ARBA" id="ARBA00022475"/>
    </source>
</evidence>
<dbReference type="STRING" id="1798383.A3D78_06655"/>
<dbReference type="InterPro" id="IPR000620">
    <property type="entry name" value="EamA_dom"/>
</dbReference>
<feature type="transmembrane region" description="Helical" evidence="6">
    <location>
        <begin position="271"/>
        <end position="292"/>
    </location>
</feature>
<feature type="transmembrane region" description="Helical" evidence="6">
    <location>
        <begin position="180"/>
        <end position="200"/>
    </location>
</feature>
<keyword evidence="2" id="KW-1003">Cell membrane</keyword>
<gene>
    <name evidence="8" type="ORF">A3D78_06655</name>
</gene>
<evidence type="ECO:0000313" key="8">
    <source>
        <dbReference type="EMBL" id="OGG17853.1"/>
    </source>
</evidence>
<evidence type="ECO:0000256" key="1">
    <source>
        <dbReference type="ARBA" id="ARBA00004651"/>
    </source>
</evidence>
<feature type="domain" description="EamA" evidence="7">
    <location>
        <begin position="151"/>
        <end position="288"/>
    </location>
</feature>
<dbReference type="AlphaFoldDB" id="A0A1F5ZZQ5"/>
<reference evidence="8 9" key="1">
    <citation type="journal article" date="2016" name="Nat. Commun.">
        <title>Thousands of microbial genomes shed light on interconnected biogeochemical processes in an aquifer system.</title>
        <authorList>
            <person name="Anantharaman K."/>
            <person name="Brown C.T."/>
            <person name="Hug L.A."/>
            <person name="Sharon I."/>
            <person name="Castelle C.J."/>
            <person name="Probst A.J."/>
            <person name="Thomas B.C."/>
            <person name="Singh A."/>
            <person name="Wilkins M.J."/>
            <person name="Karaoz U."/>
            <person name="Brodie E.L."/>
            <person name="Williams K.H."/>
            <person name="Hubbard S.S."/>
            <person name="Banfield J.F."/>
        </authorList>
    </citation>
    <scope>NUCLEOTIDE SEQUENCE [LARGE SCALE GENOMIC DNA]</scope>
</reference>
<comment type="caution">
    <text evidence="8">The sequence shown here is derived from an EMBL/GenBank/DDBJ whole genome shotgun (WGS) entry which is preliminary data.</text>
</comment>
<feature type="transmembrane region" description="Helical" evidence="6">
    <location>
        <begin position="212"/>
        <end position="234"/>
    </location>
</feature>
<evidence type="ECO:0000256" key="6">
    <source>
        <dbReference type="SAM" id="Phobius"/>
    </source>
</evidence>
<feature type="domain" description="EamA" evidence="7">
    <location>
        <begin position="8"/>
        <end position="135"/>
    </location>
</feature>
<evidence type="ECO:0000259" key="7">
    <source>
        <dbReference type="Pfam" id="PF00892"/>
    </source>
</evidence>
<keyword evidence="5 6" id="KW-0472">Membrane</keyword>
<feature type="transmembrane region" description="Helical" evidence="6">
    <location>
        <begin position="146"/>
        <end position="168"/>
    </location>
</feature>
<comment type="subcellular location">
    <subcellularLocation>
        <location evidence="1">Cell membrane</location>
        <topology evidence="1">Multi-pass membrane protein</topology>
    </subcellularLocation>
</comment>
<dbReference type="Pfam" id="PF00892">
    <property type="entry name" value="EamA"/>
    <property type="match status" value="2"/>
</dbReference>
<dbReference type="SUPFAM" id="SSF103481">
    <property type="entry name" value="Multidrug resistance efflux transporter EmrE"/>
    <property type="match status" value="2"/>
</dbReference>
<dbReference type="InterPro" id="IPR050638">
    <property type="entry name" value="AA-Vitamin_Transporters"/>
</dbReference>
<keyword evidence="3 6" id="KW-0812">Transmembrane</keyword>
<proteinExistence type="predicted"/>
<feature type="transmembrane region" description="Helical" evidence="6">
    <location>
        <begin position="35"/>
        <end position="54"/>
    </location>
</feature>
<feature type="transmembrane region" description="Helical" evidence="6">
    <location>
        <begin position="91"/>
        <end position="109"/>
    </location>
</feature>
<evidence type="ECO:0000313" key="9">
    <source>
        <dbReference type="Proteomes" id="UP000176253"/>
    </source>
</evidence>
<keyword evidence="4 6" id="KW-1133">Transmembrane helix</keyword>
<feature type="transmembrane region" description="Helical" evidence="6">
    <location>
        <begin position="121"/>
        <end position="140"/>
    </location>
</feature>
<feature type="transmembrane region" description="Helical" evidence="6">
    <location>
        <begin position="66"/>
        <end position="85"/>
    </location>
</feature>
<name>A0A1F5ZZQ5_9BACT</name>
<feature type="transmembrane region" description="Helical" evidence="6">
    <location>
        <begin position="7"/>
        <end position="29"/>
    </location>
</feature>
<dbReference type="InterPro" id="IPR037185">
    <property type="entry name" value="EmrE-like"/>
</dbReference>
<sequence length="302" mass="33650">MKTDDKATLALLGTVLLWSFMVVIARWIALIVSPITILFYRLLIAAVSFLPFFIKYRTWTKPHFIKLALISLGATINLIFFIIGIKYTSASASQIIYAAMPILILLLGKYYKGERHSLNKIIGVIIGFLGLLLIGFLSSIEKGETISGTLFGNILILIAMLGWTSYLLNSKSLSKYFHPIEMGSTSIIVSFIISAILYGLNQNLMKNPINLNFTFISSVFYMGFAGTFLTYILFQYAIHHSSALKVSLTSYIQPVTTAFLAIIFIGEKLTFYFVVGSILVLIGVLLTSSYSLNILKKLPIFE</sequence>
<dbReference type="PANTHER" id="PTHR32322">
    <property type="entry name" value="INNER MEMBRANE TRANSPORTER"/>
    <property type="match status" value="1"/>
</dbReference>
<dbReference type="Proteomes" id="UP000176253">
    <property type="component" value="Unassembled WGS sequence"/>
</dbReference>
<evidence type="ECO:0000256" key="3">
    <source>
        <dbReference type="ARBA" id="ARBA00022692"/>
    </source>
</evidence>
<organism evidence="8 9">
    <name type="scientific">Candidatus Gottesmanbacteria bacterium RIFCSPHIGHO2_02_FULL_39_14</name>
    <dbReference type="NCBI Taxonomy" id="1798383"/>
    <lineage>
        <taxon>Bacteria</taxon>
        <taxon>Candidatus Gottesmaniibacteriota</taxon>
    </lineage>
</organism>
<evidence type="ECO:0000256" key="5">
    <source>
        <dbReference type="ARBA" id="ARBA00023136"/>
    </source>
</evidence>
<dbReference type="EMBL" id="MFJM01000027">
    <property type="protein sequence ID" value="OGG17853.1"/>
    <property type="molecule type" value="Genomic_DNA"/>
</dbReference>
<protein>
    <recommendedName>
        <fullName evidence="7">EamA domain-containing protein</fullName>
    </recommendedName>
</protein>
<dbReference type="GO" id="GO:0005886">
    <property type="term" value="C:plasma membrane"/>
    <property type="evidence" value="ECO:0007669"/>
    <property type="project" value="UniProtKB-SubCell"/>
</dbReference>
<feature type="transmembrane region" description="Helical" evidence="6">
    <location>
        <begin position="246"/>
        <end position="265"/>
    </location>
</feature>
<dbReference type="PANTHER" id="PTHR32322:SF18">
    <property type="entry name" value="S-ADENOSYLMETHIONINE_S-ADENOSYLHOMOCYSTEINE TRANSPORTER"/>
    <property type="match status" value="1"/>
</dbReference>
<accession>A0A1F5ZZQ5</accession>
<evidence type="ECO:0000256" key="4">
    <source>
        <dbReference type="ARBA" id="ARBA00022989"/>
    </source>
</evidence>